<organism evidence="1 2">
    <name type="scientific">Lactobacillus hamsteri DSM 5661 = JCM 6256</name>
    <dbReference type="NCBI Taxonomy" id="1423754"/>
    <lineage>
        <taxon>Bacteria</taxon>
        <taxon>Bacillati</taxon>
        <taxon>Bacillota</taxon>
        <taxon>Bacilli</taxon>
        <taxon>Lactobacillales</taxon>
        <taxon>Lactobacillaceae</taxon>
        <taxon>Lactobacillus</taxon>
    </lineage>
</organism>
<proteinExistence type="predicted"/>
<dbReference type="RefSeq" id="WP_025080231.1">
    <property type="nucleotide sequence ID" value="NZ_AZGI01000006.1"/>
</dbReference>
<dbReference type="PATRIC" id="fig|1423754.3.peg.32"/>
<dbReference type="EMBL" id="AZGI01000006">
    <property type="protein sequence ID" value="KRM40836.1"/>
    <property type="molecule type" value="Genomic_DNA"/>
</dbReference>
<dbReference type="Proteomes" id="UP000051223">
    <property type="component" value="Unassembled WGS sequence"/>
</dbReference>
<name>A0A0R1YIV9_9LACO</name>
<accession>A0A0R1YIV9</accession>
<keyword evidence="2" id="KW-1185">Reference proteome</keyword>
<evidence type="ECO:0000313" key="1">
    <source>
        <dbReference type="EMBL" id="KRM40836.1"/>
    </source>
</evidence>
<dbReference type="OrthoDB" id="2299862at2"/>
<sequence length="202" mass="24358">MVEINFDYLKNSTYFKDQYEAANRLVKLYSIDDYRDVIANCRLFLETSVKRIFDLENLDKYYSIKAGEYRNLRNDTQYLRSHLDLPLSIYDLMDEVRRMGNDAVHDPHYHFTKNQAWRCLCDINDILAFLINSYENQNLHYMRPDTAMDAVENKNNRFHKRNKKVQTIKQEGTNQNAELARKVLNHKKKYGFKSRLKHFFKH</sequence>
<dbReference type="AlphaFoldDB" id="A0A0R1YIV9"/>
<protein>
    <submittedName>
        <fullName evidence="1">Uncharacterized protein</fullName>
    </submittedName>
</protein>
<comment type="caution">
    <text evidence="1">The sequence shown here is derived from an EMBL/GenBank/DDBJ whole genome shotgun (WGS) entry which is preliminary data.</text>
</comment>
<evidence type="ECO:0000313" key="2">
    <source>
        <dbReference type="Proteomes" id="UP000051223"/>
    </source>
</evidence>
<reference evidence="1 2" key="1">
    <citation type="journal article" date="2015" name="Genome Announc.">
        <title>Expanding the biotechnology potential of lactobacilli through comparative genomics of 213 strains and associated genera.</title>
        <authorList>
            <person name="Sun Z."/>
            <person name="Harris H.M."/>
            <person name="McCann A."/>
            <person name="Guo C."/>
            <person name="Argimon S."/>
            <person name="Zhang W."/>
            <person name="Yang X."/>
            <person name="Jeffery I.B."/>
            <person name="Cooney J.C."/>
            <person name="Kagawa T.F."/>
            <person name="Liu W."/>
            <person name="Song Y."/>
            <person name="Salvetti E."/>
            <person name="Wrobel A."/>
            <person name="Rasinkangas P."/>
            <person name="Parkhill J."/>
            <person name="Rea M.C."/>
            <person name="O'Sullivan O."/>
            <person name="Ritari J."/>
            <person name="Douillard F.P."/>
            <person name="Paul Ross R."/>
            <person name="Yang R."/>
            <person name="Briner A.E."/>
            <person name="Felis G.E."/>
            <person name="de Vos W.M."/>
            <person name="Barrangou R."/>
            <person name="Klaenhammer T.R."/>
            <person name="Caufield P.W."/>
            <person name="Cui Y."/>
            <person name="Zhang H."/>
            <person name="O'Toole P.W."/>
        </authorList>
    </citation>
    <scope>NUCLEOTIDE SEQUENCE [LARGE SCALE GENOMIC DNA]</scope>
    <source>
        <strain evidence="1 2">DSM 5661</strain>
    </source>
</reference>
<gene>
    <name evidence="1" type="ORF">FC39_GL000032</name>
</gene>
<dbReference type="STRING" id="1423754.FC39_GL000032"/>
<dbReference type="eggNOG" id="ENOG50309JZ">
    <property type="taxonomic scope" value="Bacteria"/>
</dbReference>